<dbReference type="GO" id="GO:0008270">
    <property type="term" value="F:zinc ion binding"/>
    <property type="evidence" value="ECO:0007669"/>
    <property type="project" value="InterPro"/>
</dbReference>
<evidence type="ECO:0000259" key="8">
    <source>
        <dbReference type="Pfam" id="PF04082"/>
    </source>
</evidence>
<organism evidence="9 10">
    <name type="scientific">Candida parapsilosis</name>
    <name type="common">Yeast</name>
    <dbReference type="NCBI Taxonomy" id="5480"/>
    <lineage>
        <taxon>Eukaryota</taxon>
        <taxon>Fungi</taxon>
        <taxon>Dikarya</taxon>
        <taxon>Ascomycota</taxon>
        <taxon>Saccharomycotina</taxon>
        <taxon>Pichiomycetes</taxon>
        <taxon>Debaryomycetaceae</taxon>
        <taxon>Candida/Lodderomyces clade</taxon>
        <taxon>Candida</taxon>
    </lineage>
</organism>
<dbReference type="InterPro" id="IPR007219">
    <property type="entry name" value="XnlR_reg_dom"/>
</dbReference>
<keyword evidence="3" id="KW-0805">Transcription regulation</keyword>
<feature type="region of interest" description="Disordered" evidence="7">
    <location>
        <begin position="1"/>
        <end position="42"/>
    </location>
</feature>
<feature type="compositionally biased region" description="Polar residues" evidence="7">
    <location>
        <begin position="24"/>
        <end position="39"/>
    </location>
</feature>
<evidence type="ECO:0000256" key="4">
    <source>
        <dbReference type="ARBA" id="ARBA00023125"/>
    </source>
</evidence>
<dbReference type="GO" id="GO:0005634">
    <property type="term" value="C:nucleus"/>
    <property type="evidence" value="ECO:0007669"/>
    <property type="project" value="TreeGrafter"/>
</dbReference>
<keyword evidence="1" id="KW-0479">Metal-binding</keyword>
<keyword evidence="4" id="KW-0238">DNA-binding</keyword>
<accession>A0A8X7TAN8</accession>
<evidence type="ECO:0000313" key="9">
    <source>
        <dbReference type="EMBL" id="KAF6052376.1"/>
    </source>
</evidence>
<evidence type="ECO:0000256" key="2">
    <source>
        <dbReference type="ARBA" id="ARBA00022833"/>
    </source>
</evidence>
<keyword evidence="2" id="KW-0862">Zinc</keyword>
<keyword evidence="6" id="KW-0539">Nucleus</keyword>
<dbReference type="InterPro" id="IPR051430">
    <property type="entry name" value="Fungal_TF_Env_Response"/>
</dbReference>
<dbReference type="EMBL" id="JABWAB010000004">
    <property type="protein sequence ID" value="KAF6052376.1"/>
    <property type="molecule type" value="Genomic_DNA"/>
</dbReference>
<name>A0A8X7TAN8_CANPA</name>
<evidence type="ECO:0000256" key="6">
    <source>
        <dbReference type="ARBA" id="ARBA00023242"/>
    </source>
</evidence>
<dbReference type="GO" id="GO:0000978">
    <property type="term" value="F:RNA polymerase II cis-regulatory region sequence-specific DNA binding"/>
    <property type="evidence" value="ECO:0007669"/>
    <property type="project" value="TreeGrafter"/>
</dbReference>
<evidence type="ECO:0000313" key="10">
    <source>
        <dbReference type="Proteomes" id="UP000590412"/>
    </source>
</evidence>
<comment type="caution">
    <text evidence="9">The sequence shown here is derived from an EMBL/GenBank/DDBJ whole genome shotgun (WGS) entry which is preliminary data.</text>
</comment>
<feature type="domain" description="Xylanolytic transcriptional activator regulatory" evidence="8">
    <location>
        <begin position="219"/>
        <end position="422"/>
    </location>
</feature>
<dbReference type="GO" id="GO:0006351">
    <property type="term" value="P:DNA-templated transcription"/>
    <property type="evidence" value="ECO:0007669"/>
    <property type="project" value="InterPro"/>
</dbReference>
<dbReference type="CDD" id="cd12148">
    <property type="entry name" value="fungal_TF_MHR"/>
    <property type="match status" value="1"/>
</dbReference>
<dbReference type="Pfam" id="PF04082">
    <property type="entry name" value="Fungal_trans"/>
    <property type="match status" value="1"/>
</dbReference>
<sequence>MRSAGYETPGKVQNNSVSSSNTSPLAQSYRNGSPASSELSEVDALRNRIQELETQLKAEQLSKWSRPNAIALTTWPRGSNPAPGQTNFNYSFTNGEPLPLSNRPFPYMLLMRRDGGSKLLFNLFARDGEKDGHLLTSSILLCELDSVKSAEIKEKSRLVLGDYHIPRSGEETTNTEELKKKLALNHYGLQFTGPDVDLRDPIACYFSLIPPAWVCKKLLDMYFKKLYLFMPIIDEQDFRAALSRILGPQINDDYINTFPNVDSSDDLATLVIYLIILRSTYLSLWDLNGKSPSTLSQHPVTYDAVRAAETIMKEFDLTCRQSLTVVQAGLMFRFYAIVAPEAFFTGSAAQVKSGPIIQLCYALGLNRDPSCFDGQSPKMQNLRRKIWHFVARTELACSAIFGTVLSTDVHTYDCPLPEFSADAANCFDLKLEQAIIDSFRCGNDVYLLCRKLVDYHLIASDMFPVESVIRLLENLETVIIKTCGNVKPLFNEPLVGFMGVFKMQVYSEMKLFMAYTYYCLHLYYESQENHLLSSKYFLKTTTILLQDLGDLNTYIFSSVNSSSNVLLVAKLTEFYLHLTLMVFTGIRLRLKCYMKLKFANSEKEDKDLEYEILDKLENQLKMYTHAQGVKLGELAKKYRYSLMLRGVHMITIKLCDQFQYLYEANDAQSIREAAIKLPLEVLQKFSQKLDVYQLAKTGELFDFSDEGLIVEMNRRNLWDQLKTIETEETVTSTWIEKTKKFNKFAEDMKLGLSYNLGFDLPVIGPNLFSN</sequence>
<evidence type="ECO:0000256" key="3">
    <source>
        <dbReference type="ARBA" id="ARBA00023015"/>
    </source>
</evidence>
<dbReference type="PANTHER" id="PTHR31944:SF131">
    <property type="entry name" value="HEME-RESPONSIVE ZINC FINGER TRANSCRIPTION FACTOR HAP1"/>
    <property type="match status" value="1"/>
</dbReference>
<protein>
    <submittedName>
        <fullName evidence="9">Fungal specific transcription factor domain family protein</fullName>
    </submittedName>
</protein>
<dbReference type="AlphaFoldDB" id="A0A8X7TAN8"/>
<evidence type="ECO:0000256" key="1">
    <source>
        <dbReference type="ARBA" id="ARBA00022723"/>
    </source>
</evidence>
<dbReference type="GO" id="GO:0001228">
    <property type="term" value="F:DNA-binding transcription activator activity, RNA polymerase II-specific"/>
    <property type="evidence" value="ECO:0007669"/>
    <property type="project" value="TreeGrafter"/>
</dbReference>
<evidence type="ECO:0000256" key="7">
    <source>
        <dbReference type="SAM" id="MobiDB-lite"/>
    </source>
</evidence>
<feature type="compositionally biased region" description="Low complexity" evidence="7">
    <location>
        <begin position="14"/>
        <end position="23"/>
    </location>
</feature>
<dbReference type="Proteomes" id="UP000590412">
    <property type="component" value="Unassembled WGS sequence"/>
</dbReference>
<gene>
    <name evidence="9" type="ORF">FOB60_002632</name>
</gene>
<dbReference type="PANTHER" id="PTHR31944">
    <property type="entry name" value="HEME-RESPONSIVE ZINC FINGER TRANSCRIPTION FACTOR HAP1"/>
    <property type="match status" value="1"/>
</dbReference>
<reference evidence="9" key="1">
    <citation type="submission" date="2020-03" db="EMBL/GenBank/DDBJ databases">
        <title>FDA dAtabase for Regulatory Grade micrObial Sequences (FDA-ARGOS): Supporting development and validation of Infectious Disease Dx tests.</title>
        <authorList>
            <person name="Campos J."/>
            <person name="Goldberg B."/>
            <person name="Tallon L."/>
            <person name="Sadzewicz L."/>
            <person name="Vavikolanu K."/>
            <person name="Mehta A."/>
            <person name="Aluvathingal J."/>
            <person name="Nadendla S."/>
            <person name="Nandy P."/>
            <person name="Geyer C."/>
            <person name="Yan Y."/>
            <person name="Sichtig H."/>
        </authorList>
    </citation>
    <scope>NUCLEOTIDE SEQUENCE [LARGE SCALE GENOMIC DNA]</scope>
    <source>
        <strain evidence="9">FDAARGOS_652</strain>
    </source>
</reference>
<proteinExistence type="predicted"/>
<keyword evidence="5" id="KW-0804">Transcription</keyword>
<evidence type="ECO:0000256" key="5">
    <source>
        <dbReference type="ARBA" id="ARBA00023163"/>
    </source>
</evidence>